<sequence length="167" mass="17925">MASLLVDRSALAAPFSFAPSGPVYRAFFNFKELNMKNPSANTPSSQEALTGAHHLSDQIISSAEHAVESSRSLANETLDKAESKVRQLRGSIDPVIDKLATQAQKLARQSLDMAAEASDRAQRSLHRYANVTTRYVANEPVKAVLIAAAVGAAVALLVASARHRDSR</sequence>
<organism evidence="2 3">
    <name type="scientific">Polaromonas eurypsychrophila</name>
    <dbReference type="NCBI Taxonomy" id="1614635"/>
    <lineage>
        <taxon>Bacteria</taxon>
        <taxon>Pseudomonadati</taxon>
        <taxon>Pseudomonadota</taxon>
        <taxon>Betaproteobacteria</taxon>
        <taxon>Burkholderiales</taxon>
        <taxon>Comamonadaceae</taxon>
        <taxon>Polaromonas</taxon>
    </lineage>
</organism>
<reference evidence="2" key="1">
    <citation type="journal article" date="2014" name="Int. J. Syst. Evol. Microbiol.">
        <title>Complete genome sequence of Corynebacterium casei LMG S-19264T (=DSM 44701T), isolated from a smear-ripened cheese.</title>
        <authorList>
            <consortium name="US DOE Joint Genome Institute (JGI-PGF)"/>
            <person name="Walter F."/>
            <person name="Albersmeier A."/>
            <person name="Kalinowski J."/>
            <person name="Ruckert C."/>
        </authorList>
    </citation>
    <scope>NUCLEOTIDE SEQUENCE</scope>
    <source>
        <strain evidence="2">CGMCC 1.15322</strain>
    </source>
</reference>
<dbReference type="Proteomes" id="UP000620596">
    <property type="component" value="Unassembled WGS sequence"/>
</dbReference>
<dbReference type="AlphaFoldDB" id="A0A916SF28"/>
<evidence type="ECO:0000256" key="1">
    <source>
        <dbReference type="SAM" id="Phobius"/>
    </source>
</evidence>
<evidence type="ECO:0000313" key="2">
    <source>
        <dbReference type="EMBL" id="GGA94150.1"/>
    </source>
</evidence>
<keyword evidence="1" id="KW-0812">Transmembrane</keyword>
<accession>A0A916SF28</accession>
<protein>
    <recommendedName>
        <fullName evidence="4">DUF883 domain-containing protein</fullName>
    </recommendedName>
</protein>
<name>A0A916SF28_9BURK</name>
<proteinExistence type="predicted"/>
<keyword evidence="3" id="KW-1185">Reference proteome</keyword>
<evidence type="ECO:0000313" key="3">
    <source>
        <dbReference type="Proteomes" id="UP000620596"/>
    </source>
</evidence>
<keyword evidence="1" id="KW-1133">Transmembrane helix</keyword>
<keyword evidence="1" id="KW-0472">Membrane</keyword>
<evidence type="ECO:0008006" key="4">
    <source>
        <dbReference type="Google" id="ProtNLM"/>
    </source>
</evidence>
<dbReference type="EMBL" id="BMIG01000004">
    <property type="protein sequence ID" value="GGA94150.1"/>
    <property type="molecule type" value="Genomic_DNA"/>
</dbReference>
<feature type="transmembrane region" description="Helical" evidence="1">
    <location>
        <begin position="143"/>
        <end position="161"/>
    </location>
</feature>
<comment type="caution">
    <text evidence="2">The sequence shown here is derived from an EMBL/GenBank/DDBJ whole genome shotgun (WGS) entry which is preliminary data.</text>
</comment>
<gene>
    <name evidence="2" type="ORF">GCM10011496_14010</name>
</gene>
<reference evidence="2" key="2">
    <citation type="submission" date="2020-09" db="EMBL/GenBank/DDBJ databases">
        <authorList>
            <person name="Sun Q."/>
            <person name="Zhou Y."/>
        </authorList>
    </citation>
    <scope>NUCLEOTIDE SEQUENCE</scope>
    <source>
        <strain evidence="2">CGMCC 1.15322</strain>
    </source>
</reference>